<protein>
    <submittedName>
        <fullName evidence="1">Uncharacterized protein</fullName>
    </submittedName>
</protein>
<dbReference type="EMBL" id="CAJPIN010071592">
    <property type="protein sequence ID" value="CAG2067589.1"/>
    <property type="molecule type" value="Genomic_DNA"/>
</dbReference>
<keyword evidence="2" id="KW-1185">Reference proteome</keyword>
<evidence type="ECO:0000313" key="2">
    <source>
        <dbReference type="Proteomes" id="UP001153148"/>
    </source>
</evidence>
<accession>A0ABN7PQ95</accession>
<sequence>MDTKRCLELCTMSIKLTDVNTFLIADKEVCIMLRLDCTTMETEAGKLAVGVEGAKLVTLAPVRSRFTCIKSEELQ</sequence>
<proteinExistence type="predicted"/>
<organism evidence="1 2">
    <name type="scientific">Timema podura</name>
    <name type="common">Walking stick</name>
    <dbReference type="NCBI Taxonomy" id="61482"/>
    <lineage>
        <taxon>Eukaryota</taxon>
        <taxon>Metazoa</taxon>
        <taxon>Ecdysozoa</taxon>
        <taxon>Arthropoda</taxon>
        <taxon>Hexapoda</taxon>
        <taxon>Insecta</taxon>
        <taxon>Pterygota</taxon>
        <taxon>Neoptera</taxon>
        <taxon>Polyneoptera</taxon>
        <taxon>Phasmatodea</taxon>
        <taxon>Timematodea</taxon>
        <taxon>Timematoidea</taxon>
        <taxon>Timematidae</taxon>
        <taxon>Timema</taxon>
    </lineage>
</organism>
<reference evidence="1" key="1">
    <citation type="submission" date="2021-03" db="EMBL/GenBank/DDBJ databases">
        <authorList>
            <person name="Tran Van P."/>
        </authorList>
    </citation>
    <scope>NUCLEOTIDE SEQUENCE</scope>
</reference>
<gene>
    <name evidence="1" type="ORF">TPAB3V08_LOCUS14532</name>
</gene>
<name>A0ABN7PQ95_TIMPD</name>
<evidence type="ECO:0000313" key="1">
    <source>
        <dbReference type="EMBL" id="CAG2067589.1"/>
    </source>
</evidence>
<dbReference type="Proteomes" id="UP001153148">
    <property type="component" value="Unassembled WGS sequence"/>
</dbReference>
<feature type="non-terminal residue" evidence="1">
    <location>
        <position position="75"/>
    </location>
</feature>
<comment type="caution">
    <text evidence="1">The sequence shown here is derived from an EMBL/GenBank/DDBJ whole genome shotgun (WGS) entry which is preliminary data.</text>
</comment>